<feature type="region of interest" description="Disordered" evidence="1">
    <location>
        <begin position="68"/>
        <end position="92"/>
    </location>
</feature>
<proteinExistence type="predicted"/>
<dbReference type="EMBL" id="SOEG01000016">
    <property type="protein sequence ID" value="TDX51030.1"/>
    <property type="molecule type" value="Genomic_DNA"/>
</dbReference>
<evidence type="ECO:0000313" key="2">
    <source>
        <dbReference type="EMBL" id="TDX51030.1"/>
    </source>
</evidence>
<reference evidence="2 3" key="1">
    <citation type="submission" date="2019-03" db="EMBL/GenBank/DDBJ databases">
        <title>Subsurface microbial communities from deep shales in Ohio and West Virginia, USA.</title>
        <authorList>
            <person name="Wrighton K."/>
        </authorList>
    </citation>
    <scope>NUCLEOTIDE SEQUENCE [LARGE SCALE GENOMIC DNA]</scope>
    <source>
        <strain evidence="2 3">MSL 6dP</strain>
    </source>
</reference>
<gene>
    <name evidence="2" type="ORF">C7959_1165</name>
</gene>
<name>A0A4R8H8A5_9FIRM</name>
<evidence type="ECO:0000256" key="1">
    <source>
        <dbReference type="SAM" id="MobiDB-lite"/>
    </source>
</evidence>
<evidence type="ECO:0000313" key="3">
    <source>
        <dbReference type="Proteomes" id="UP000295832"/>
    </source>
</evidence>
<comment type="caution">
    <text evidence="2">The sequence shown here is derived from an EMBL/GenBank/DDBJ whole genome shotgun (WGS) entry which is preliminary data.</text>
</comment>
<dbReference type="RefSeq" id="WP_134117063.1">
    <property type="nucleotide sequence ID" value="NZ_SOEG01000016.1"/>
</dbReference>
<dbReference type="Proteomes" id="UP000295832">
    <property type="component" value="Unassembled WGS sequence"/>
</dbReference>
<organism evidence="2 3">
    <name type="scientific">Orenia marismortui</name>
    <dbReference type="NCBI Taxonomy" id="46469"/>
    <lineage>
        <taxon>Bacteria</taxon>
        <taxon>Bacillati</taxon>
        <taxon>Bacillota</taxon>
        <taxon>Clostridia</taxon>
        <taxon>Halanaerobiales</taxon>
        <taxon>Halobacteroidaceae</taxon>
        <taxon>Orenia</taxon>
    </lineage>
</organism>
<protein>
    <submittedName>
        <fullName evidence="2">Uncharacterized protein</fullName>
    </submittedName>
</protein>
<sequence length="500" mass="56727">MQNNLFRRVSNRCGSIRGFISTLEEGGFIVQKGTLSYIDILKLASEGKVDTAFGNNVGVPYATYLLPPAPNQEPSSRQRPPKGYNPENPDNYPANIEYVEPGFNYKLRPDEAIVLIGKTPPPAVYFSFRSYLGFVENKPEKDYSDTIAAGDEDIGFYHFIGASMGDQISKSNIWTDSTPYGRPGYPCNSSTIIITTADRVINKQMRDALIKAGFDPGIMNDDNIPQNLVNMGLERGKDNFLFTMRAAKFENPDIGWDYIYNLERYFTVLRITPKKPYPIKEPWPIPALKKRETDTTEFQVVPNARDTLNYLRNQIICEYDNSEYDIVDLNLNLAISDNYEGILQDVNVWIDNRDAVYLKTEDFQLASDDDFVIIYGINHTQTAFATYFNASFYGAELWNGVGAAIVTNEQQYPADEYFPKCYTNGNDYYVMKMARKCKEGNEVIIPYSTGNPQGSAYGVDNNEEAFIIIRVYVNPETKVAPAHFDIIWGRAILFSKKKRP</sequence>
<accession>A0A4R8H8A5</accession>
<dbReference type="AlphaFoldDB" id="A0A4R8H8A5"/>
<keyword evidence="3" id="KW-1185">Reference proteome</keyword>